<name>A0A1F4ZX91_9BACT</name>
<dbReference type="EMBL" id="MEXV01000065">
    <property type="protein sequence ID" value="OGD10900.1"/>
    <property type="molecule type" value="Genomic_DNA"/>
</dbReference>
<comment type="caution">
    <text evidence="1">The sequence shown here is derived from an EMBL/GenBank/DDBJ whole genome shotgun (WGS) entry which is preliminary data.</text>
</comment>
<evidence type="ECO:0000313" key="1">
    <source>
        <dbReference type="EMBL" id="OGD10900.1"/>
    </source>
</evidence>
<evidence type="ECO:0000313" key="2">
    <source>
        <dbReference type="Proteomes" id="UP000178579"/>
    </source>
</evidence>
<dbReference type="Proteomes" id="UP000178579">
    <property type="component" value="Unassembled WGS sequence"/>
</dbReference>
<reference evidence="1 2" key="1">
    <citation type="journal article" date="2016" name="Nat. Commun.">
        <title>Thousands of microbial genomes shed light on interconnected biogeochemical processes in an aquifer system.</title>
        <authorList>
            <person name="Anantharaman K."/>
            <person name="Brown C.T."/>
            <person name="Hug L.A."/>
            <person name="Sharon I."/>
            <person name="Castelle C.J."/>
            <person name="Probst A.J."/>
            <person name="Thomas B.C."/>
            <person name="Singh A."/>
            <person name="Wilkins M.J."/>
            <person name="Karaoz U."/>
            <person name="Brodie E.L."/>
            <person name="Williams K.H."/>
            <person name="Hubbard S.S."/>
            <person name="Banfield J.F."/>
        </authorList>
    </citation>
    <scope>NUCLEOTIDE SEQUENCE [LARGE SCALE GENOMIC DNA]</scope>
</reference>
<organism evidence="1 2">
    <name type="scientific">Candidatus Amesbacteria bacterium RIFOXYD1_FULL_47_9</name>
    <dbReference type="NCBI Taxonomy" id="1797267"/>
    <lineage>
        <taxon>Bacteria</taxon>
        <taxon>Candidatus Amesiibacteriota</taxon>
    </lineage>
</organism>
<proteinExistence type="predicted"/>
<sequence>MESEEVIVMMLDQATKDNIKDHILNHHDGFPTTKQKLVEACEGMSDFTPEVKKWFEEALPGGTYNNAEEVFRALSL</sequence>
<protein>
    <submittedName>
        <fullName evidence="1">Uncharacterized protein</fullName>
    </submittedName>
</protein>
<accession>A0A1F4ZX91</accession>
<gene>
    <name evidence="1" type="ORF">A2576_03025</name>
</gene>
<dbReference type="AlphaFoldDB" id="A0A1F4ZX91"/>